<evidence type="ECO:0000256" key="8">
    <source>
        <dbReference type="RuleBase" id="RU000489"/>
    </source>
</evidence>
<dbReference type="InterPro" id="IPR001579">
    <property type="entry name" value="Glyco_hydro_18_chit_AS"/>
</dbReference>
<dbReference type="InterPro" id="IPR017853">
    <property type="entry name" value="GH"/>
</dbReference>
<keyword evidence="6 8" id="KW-0326">Glycosidase</keyword>
<evidence type="ECO:0000313" key="13">
    <source>
        <dbReference type="Proteomes" id="UP000276215"/>
    </source>
</evidence>
<evidence type="ECO:0000259" key="11">
    <source>
        <dbReference type="PROSITE" id="PS51910"/>
    </source>
</evidence>
<dbReference type="Pfam" id="PF00704">
    <property type="entry name" value="Glyco_hydro_18"/>
    <property type="match status" value="1"/>
</dbReference>
<dbReference type="InterPro" id="IPR001223">
    <property type="entry name" value="Glyco_hydro18_cat"/>
</dbReference>
<dbReference type="EC" id="3.2.1.14" evidence="2"/>
<dbReference type="PROSITE" id="PS51910">
    <property type="entry name" value="GH18_2"/>
    <property type="match status" value="1"/>
</dbReference>
<feature type="chain" id="PRO_5018220496" description="chitinase" evidence="10">
    <location>
        <begin position="20"/>
        <end position="335"/>
    </location>
</feature>
<dbReference type="PROSITE" id="PS01095">
    <property type="entry name" value="GH18_1"/>
    <property type="match status" value="1"/>
</dbReference>
<dbReference type="PANTHER" id="PTHR45708">
    <property type="entry name" value="ENDOCHITINASE"/>
    <property type="match status" value="1"/>
</dbReference>
<evidence type="ECO:0000256" key="9">
    <source>
        <dbReference type="RuleBase" id="RU004453"/>
    </source>
</evidence>
<evidence type="ECO:0000256" key="2">
    <source>
        <dbReference type="ARBA" id="ARBA00012729"/>
    </source>
</evidence>
<evidence type="ECO:0000256" key="7">
    <source>
        <dbReference type="ARBA" id="ARBA00023326"/>
    </source>
</evidence>
<proteinExistence type="inferred from homology"/>
<evidence type="ECO:0000256" key="10">
    <source>
        <dbReference type="SAM" id="SignalP"/>
    </source>
</evidence>
<dbReference type="EMBL" id="ML120422">
    <property type="protein sequence ID" value="RPA95713.1"/>
    <property type="molecule type" value="Genomic_DNA"/>
</dbReference>
<dbReference type="PANTHER" id="PTHR45708:SF49">
    <property type="entry name" value="ENDOCHITINASE"/>
    <property type="match status" value="1"/>
</dbReference>
<sequence>MVSFLSKVLLLATLGLSSAAVLPKEAVRARAENPSNATLITGPTISPGQTVAYFGQFGTPGLDSLSKFCSNTNIDIIVLAFLNVYKGPGGLPGMNLGGYCESKIAGTDLLNCPDVGKQITACQAAGKKVFLSLGGETTTKNSLEGNQSATELADNLWKLFGEGKGLETKRPFGGALIDGFDIDNENKDPLGYPKLISTLRAHFKTGTKKYYMSAAPQCPQPDASVGQAVYLVDYLFIQHYNNPACQLGGFVNSFKAWSVDIAARTTAGTKIFAGFPGSTTAAGEGYATHGEMKKYVAAVRGLPNFGGVMVWDAVHAAGNVVSGKSFLQAMREALI</sequence>
<evidence type="ECO:0000256" key="4">
    <source>
        <dbReference type="ARBA" id="ARBA00023024"/>
    </source>
</evidence>
<keyword evidence="3 8" id="KW-0378">Hydrolase</keyword>
<dbReference type="GO" id="GO:0008843">
    <property type="term" value="F:endochitinase activity"/>
    <property type="evidence" value="ECO:0007669"/>
    <property type="project" value="UniProtKB-EC"/>
</dbReference>
<dbReference type="GO" id="GO:0005576">
    <property type="term" value="C:extracellular region"/>
    <property type="evidence" value="ECO:0007669"/>
    <property type="project" value="TreeGrafter"/>
</dbReference>
<keyword evidence="13" id="KW-1185">Reference proteome</keyword>
<dbReference type="GO" id="GO:0006032">
    <property type="term" value="P:chitin catabolic process"/>
    <property type="evidence" value="ECO:0007669"/>
    <property type="project" value="UniProtKB-KW"/>
</dbReference>
<comment type="similarity">
    <text evidence="9">Belongs to the glycosyl hydrolase 18 family.</text>
</comment>
<reference evidence="12 13" key="1">
    <citation type="journal article" date="2018" name="Nat. Ecol. Evol.">
        <title>Pezizomycetes genomes reveal the molecular basis of ectomycorrhizal truffle lifestyle.</title>
        <authorList>
            <person name="Murat C."/>
            <person name="Payen T."/>
            <person name="Noel B."/>
            <person name="Kuo A."/>
            <person name="Morin E."/>
            <person name="Chen J."/>
            <person name="Kohler A."/>
            <person name="Krizsan K."/>
            <person name="Balestrini R."/>
            <person name="Da Silva C."/>
            <person name="Montanini B."/>
            <person name="Hainaut M."/>
            <person name="Levati E."/>
            <person name="Barry K.W."/>
            <person name="Belfiori B."/>
            <person name="Cichocki N."/>
            <person name="Clum A."/>
            <person name="Dockter R.B."/>
            <person name="Fauchery L."/>
            <person name="Guy J."/>
            <person name="Iotti M."/>
            <person name="Le Tacon F."/>
            <person name="Lindquist E.A."/>
            <person name="Lipzen A."/>
            <person name="Malagnac F."/>
            <person name="Mello A."/>
            <person name="Molinier V."/>
            <person name="Miyauchi S."/>
            <person name="Poulain J."/>
            <person name="Riccioni C."/>
            <person name="Rubini A."/>
            <person name="Sitrit Y."/>
            <person name="Splivallo R."/>
            <person name="Traeger S."/>
            <person name="Wang M."/>
            <person name="Zifcakova L."/>
            <person name="Wipf D."/>
            <person name="Zambonelli A."/>
            <person name="Paolocci F."/>
            <person name="Nowrousian M."/>
            <person name="Ottonello S."/>
            <person name="Baldrian P."/>
            <person name="Spatafora J.W."/>
            <person name="Henrissat B."/>
            <person name="Nagy L.G."/>
            <person name="Aury J.M."/>
            <person name="Wincker P."/>
            <person name="Grigoriev I.V."/>
            <person name="Bonfante P."/>
            <person name="Martin F.M."/>
        </authorList>
    </citation>
    <scope>NUCLEOTIDE SEQUENCE [LARGE SCALE GENOMIC DNA]</scope>
    <source>
        <strain evidence="12 13">120613-1</strain>
    </source>
</reference>
<keyword evidence="4" id="KW-0146">Chitin degradation</keyword>
<keyword evidence="7" id="KW-0624">Polysaccharide degradation</keyword>
<comment type="catalytic activity">
    <reaction evidence="1">
        <text>Random endo-hydrolysis of N-acetyl-beta-D-glucosaminide (1-&gt;4)-beta-linkages in chitin and chitodextrins.</text>
        <dbReference type="EC" id="3.2.1.14"/>
    </reaction>
</comment>
<keyword evidence="10" id="KW-0732">Signal</keyword>
<evidence type="ECO:0000256" key="6">
    <source>
        <dbReference type="ARBA" id="ARBA00023295"/>
    </source>
</evidence>
<keyword evidence="5" id="KW-0119">Carbohydrate metabolism</keyword>
<dbReference type="Proteomes" id="UP000276215">
    <property type="component" value="Unassembled WGS sequence"/>
</dbReference>
<evidence type="ECO:0000256" key="3">
    <source>
        <dbReference type="ARBA" id="ARBA00022801"/>
    </source>
</evidence>
<gene>
    <name evidence="12" type="ORF">L873DRAFT_1696988</name>
</gene>
<dbReference type="OrthoDB" id="6020543at2759"/>
<dbReference type="SUPFAM" id="SSF51445">
    <property type="entry name" value="(Trans)glycosidases"/>
    <property type="match status" value="1"/>
</dbReference>
<dbReference type="GO" id="GO:0000272">
    <property type="term" value="P:polysaccharide catabolic process"/>
    <property type="evidence" value="ECO:0007669"/>
    <property type="project" value="UniProtKB-KW"/>
</dbReference>
<dbReference type="STRING" id="1336337.A0A3N4JBS7"/>
<accession>A0A3N4JBS7</accession>
<evidence type="ECO:0000313" key="12">
    <source>
        <dbReference type="EMBL" id="RPA95713.1"/>
    </source>
</evidence>
<dbReference type="AlphaFoldDB" id="A0A3N4JBS7"/>
<dbReference type="InterPro" id="IPR050542">
    <property type="entry name" value="Glycosyl_Hydrlase18_Chitinase"/>
</dbReference>
<dbReference type="Gene3D" id="3.20.20.80">
    <property type="entry name" value="Glycosidases"/>
    <property type="match status" value="1"/>
</dbReference>
<evidence type="ECO:0000256" key="5">
    <source>
        <dbReference type="ARBA" id="ARBA00023277"/>
    </source>
</evidence>
<feature type="domain" description="GH18" evidence="11">
    <location>
        <begin position="48"/>
        <end position="335"/>
    </location>
</feature>
<evidence type="ECO:0000256" key="1">
    <source>
        <dbReference type="ARBA" id="ARBA00000822"/>
    </source>
</evidence>
<organism evidence="12 13">
    <name type="scientific">Choiromyces venosus 120613-1</name>
    <dbReference type="NCBI Taxonomy" id="1336337"/>
    <lineage>
        <taxon>Eukaryota</taxon>
        <taxon>Fungi</taxon>
        <taxon>Dikarya</taxon>
        <taxon>Ascomycota</taxon>
        <taxon>Pezizomycotina</taxon>
        <taxon>Pezizomycetes</taxon>
        <taxon>Pezizales</taxon>
        <taxon>Tuberaceae</taxon>
        <taxon>Choiromyces</taxon>
    </lineage>
</organism>
<feature type="signal peptide" evidence="10">
    <location>
        <begin position="1"/>
        <end position="19"/>
    </location>
</feature>
<protein>
    <recommendedName>
        <fullName evidence="2">chitinase</fullName>
        <ecNumber evidence="2">3.2.1.14</ecNumber>
    </recommendedName>
</protein>
<name>A0A3N4JBS7_9PEZI</name>